<dbReference type="OrthoDB" id="9815791at2"/>
<feature type="domain" description="Fe-containing alcohol dehydrogenase-like C-terminal" evidence="4">
    <location>
        <begin position="194"/>
        <end position="372"/>
    </location>
</feature>
<dbReference type="AlphaFoldDB" id="A0A0H3ALS1"/>
<keyword evidence="2" id="KW-0560">Oxidoreductase</keyword>
<dbReference type="EMBL" id="CP000627">
    <property type="protein sequence ID" value="ABQ21249.1"/>
    <property type="molecule type" value="Genomic_DNA"/>
</dbReference>
<evidence type="ECO:0000313" key="6">
    <source>
        <dbReference type="Proteomes" id="UP000000249"/>
    </source>
</evidence>
<evidence type="ECO:0000256" key="2">
    <source>
        <dbReference type="ARBA" id="ARBA00023002"/>
    </source>
</evidence>
<dbReference type="GO" id="GO:0004022">
    <property type="term" value="F:alcohol dehydrogenase (NAD+) activity"/>
    <property type="evidence" value="ECO:0007669"/>
    <property type="project" value="TreeGrafter"/>
</dbReference>
<dbReference type="KEGG" id="vcr:VC395_0282"/>
<dbReference type="SUPFAM" id="SSF56796">
    <property type="entry name" value="Dehydroquinate synthase-like"/>
    <property type="match status" value="1"/>
</dbReference>
<proteinExistence type="inferred from homology"/>
<dbReference type="PANTHER" id="PTHR11496">
    <property type="entry name" value="ALCOHOL DEHYDROGENASE"/>
    <property type="match status" value="1"/>
</dbReference>
<organism evidence="5 6">
    <name type="scientific">Vibrio cholerae serotype O1 (strain ATCC 39541 / Classical Ogawa 395 / O395)</name>
    <dbReference type="NCBI Taxonomy" id="345073"/>
    <lineage>
        <taxon>Bacteria</taxon>
        <taxon>Pseudomonadati</taxon>
        <taxon>Pseudomonadota</taxon>
        <taxon>Gammaproteobacteria</taxon>
        <taxon>Vibrionales</taxon>
        <taxon>Vibrionaceae</taxon>
        <taxon>Vibrio</taxon>
    </lineage>
</organism>
<dbReference type="GO" id="GO:0046872">
    <property type="term" value="F:metal ion binding"/>
    <property type="evidence" value="ECO:0007669"/>
    <property type="project" value="InterPro"/>
</dbReference>
<evidence type="ECO:0000259" key="3">
    <source>
        <dbReference type="Pfam" id="PF00465"/>
    </source>
</evidence>
<dbReference type="Gene3D" id="3.40.50.1970">
    <property type="match status" value="1"/>
</dbReference>
<evidence type="ECO:0000259" key="4">
    <source>
        <dbReference type="Pfam" id="PF25137"/>
    </source>
</evidence>
<dbReference type="Gene3D" id="1.20.1090.10">
    <property type="entry name" value="Dehydroquinate synthase-like - alpha domain"/>
    <property type="match status" value="1"/>
</dbReference>
<dbReference type="PANTHER" id="PTHR11496:SF102">
    <property type="entry name" value="ALCOHOL DEHYDROGENASE 4"/>
    <property type="match status" value="1"/>
</dbReference>
<feature type="domain" description="Alcohol dehydrogenase iron-type/glycerol dehydrogenase GldA" evidence="3">
    <location>
        <begin position="17"/>
        <end position="180"/>
    </location>
</feature>
<dbReference type="InterPro" id="IPR039697">
    <property type="entry name" value="Alcohol_dehydrogenase_Fe"/>
</dbReference>
<dbReference type="InterPro" id="IPR001670">
    <property type="entry name" value="ADH_Fe/GldA"/>
</dbReference>
<gene>
    <name evidence="5" type="ordered locus">VC0395_A2630</name>
</gene>
<comment type="similarity">
    <text evidence="1">Belongs to the iron-containing alcohol dehydrogenase family.</text>
</comment>
<evidence type="ECO:0000313" key="5">
    <source>
        <dbReference type="EMBL" id="ABQ21249.1"/>
    </source>
</evidence>
<dbReference type="Pfam" id="PF00465">
    <property type="entry name" value="Fe-ADH"/>
    <property type="match status" value="1"/>
</dbReference>
<reference evidence="5 6" key="1">
    <citation type="submission" date="2007-03" db="EMBL/GenBank/DDBJ databases">
        <authorList>
            <person name="Heidelberg J."/>
        </authorList>
    </citation>
    <scope>NUCLEOTIDE SEQUENCE [LARGE SCALE GENOMIC DNA]</scope>
    <source>
        <strain evidence="6">ATCC 39541 / Classical Ogawa 395 / O395</strain>
    </source>
</reference>
<name>A0A0H3ALS1_VIBC3</name>
<accession>A0A0H3ALS1</accession>
<dbReference type="eggNOG" id="COG1454">
    <property type="taxonomic scope" value="Bacteria"/>
</dbReference>
<dbReference type="RefSeq" id="WP_000916246.1">
    <property type="nucleotide sequence ID" value="NC_009457.1"/>
</dbReference>
<protein>
    <submittedName>
        <fullName evidence="5">Iron-containing alcohol dehydrogenase family protein RfbM</fullName>
    </submittedName>
</protein>
<evidence type="ECO:0000256" key="1">
    <source>
        <dbReference type="ARBA" id="ARBA00007358"/>
    </source>
</evidence>
<dbReference type="InterPro" id="IPR056798">
    <property type="entry name" value="ADH_Fe_C"/>
</dbReference>
<dbReference type="KEGG" id="vco:VC0395_A2630"/>
<dbReference type="Pfam" id="PF25137">
    <property type="entry name" value="ADH_Fe_C"/>
    <property type="match status" value="1"/>
</dbReference>
<dbReference type="PATRIC" id="fig|345073.21.peg.270"/>
<sequence length="374" mass="41229">MLKLRFPLPVFRNAREIANGRNARMALKGLVANRAALIISPSFGSSQYFEQVVRLINAQSVRVIERSWQGEPSVEELSGVIGELEDFKPDYILALGGGSIIDGAKLAWLFYECPTLESELLYRPFALPSLRGRAKFAAIPTTVGAGSEVSSAAVMLDSVTNSKKAVVTHDFLPDLVILDPDLVSEVPPKVLKTTVADALSHAIEGYVSLIDNPLMNTFAEQAVSIIYRYRHQFSNDNWSSEMLSELQQAAMFAGWVQNHCIVGLSHAIAHQLGTFNIGHGLANGLLMPAVINFNYREHTAATKYEQLIYKSGLPNKEALLELFEVLVGEQKTDMHFSEQQLTTIAENALLDPAAKSNPVRFTENDVKEIVKQCL</sequence>
<dbReference type="Proteomes" id="UP000000249">
    <property type="component" value="Chromosome 1"/>
</dbReference>